<gene>
    <name evidence="16" type="ORF">g.14155</name>
</gene>
<evidence type="ECO:0000259" key="14">
    <source>
        <dbReference type="Pfam" id="PF03372"/>
    </source>
</evidence>
<dbReference type="FunFam" id="3.60.10.10:FF:000018">
    <property type="entry name" value="2',5'-phosphodiesterase 12"/>
    <property type="match status" value="1"/>
</dbReference>
<dbReference type="Pfam" id="PF03372">
    <property type="entry name" value="Exo_endo_phos"/>
    <property type="match status" value="1"/>
</dbReference>
<name>A0A1B6D1I8_9HEMI</name>
<evidence type="ECO:0000256" key="8">
    <source>
        <dbReference type="ARBA" id="ARBA00022839"/>
    </source>
</evidence>
<evidence type="ECO:0000256" key="7">
    <source>
        <dbReference type="ARBA" id="ARBA00022801"/>
    </source>
</evidence>
<dbReference type="AlphaFoldDB" id="A0A1B6D1I8"/>
<evidence type="ECO:0000256" key="12">
    <source>
        <dbReference type="ARBA" id="ARBA00072755"/>
    </source>
</evidence>
<dbReference type="GO" id="GO:0046872">
    <property type="term" value="F:metal ion binding"/>
    <property type="evidence" value="ECO:0007669"/>
    <property type="project" value="UniProtKB-KW"/>
</dbReference>
<evidence type="ECO:0000256" key="10">
    <source>
        <dbReference type="ARBA" id="ARBA00022946"/>
    </source>
</evidence>
<protein>
    <recommendedName>
        <fullName evidence="12">2',5'-phosphodiesterase 12</fullName>
    </recommendedName>
    <alternativeName>
        <fullName evidence="13">Mitochondrial deadenylase</fullName>
    </alternativeName>
</protein>
<dbReference type="InterPro" id="IPR050410">
    <property type="entry name" value="CCR4/nocturin_mRNA_transcr"/>
</dbReference>
<evidence type="ECO:0000259" key="15">
    <source>
        <dbReference type="Pfam" id="PF21171"/>
    </source>
</evidence>
<evidence type="ECO:0000256" key="11">
    <source>
        <dbReference type="ARBA" id="ARBA00023128"/>
    </source>
</evidence>
<organism evidence="16">
    <name type="scientific">Clastoptera arizonana</name>
    <name type="common">Arizona spittle bug</name>
    <dbReference type="NCBI Taxonomy" id="38151"/>
    <lineage>
        <taxon>Eukaryota</taxon>
        <taxon>Metazoa</taxon>
        <taxon>Ecdysozoa</taxon>
        <taxon>Arthropoda</taxon>
        <taxon>Hexapoda</taxon>
        <taxon>Insecta</taxon>
        <taxon>Pterygota</taxon>
        <taxon>Neoptera</taxon>
        <taxon>Paraneoptera</taxon>
        <taxon>Hemiptera</taxon>
        <taxon>Auchenorrhyncha</taxon>
        <taxon>Cercopoidea</taxon>
        <taxon>Clastopteridae</taxon>
        <taxon>Clastoptera</taxon>
    </lineage>
</organism>
<comment type="subcellular location">
    <subcellularLocation>
        <location evidence="2">Mitochondrion matrix</location>
    </subcellularLocation>
</comment>
<keyword evidence="3" id="KW-0597">Phosphoprotein</keyword>
<keyword evidence="7" id="KW-0378">Hydrolase</keyword>
<dbReference type="GO" id="GO:0006397">
    <property type="term" value="P:mRNA processing"/>
    <property type="evidence" value="ECO:0007669"/>
    <property type="project" value="UniProtKB-KW"/>
</dbReference>
<dbReference type="InterPro" id="IPR005135">
    <property type="entry name" value="Endo/exonuclease/phosphatase"/>
</dbReference>
<evidence type="ECO:0000256" key="4">
    <source>
        <dbReference type="ARBA" id="ARBA00022664"/>
    </source>
</evidence>
<sequence length="594" mass="67920">MLCFKLNKCIILNVVQTVRTIRSVHQFILSMDKAYFYYNTGENQFNVTFLYEHKEANVKRQFNFTRTASETIEAFTGRITTNIEKIVNRKFKRQNKHIENESVGLLVQVVSDGLPLNSSLTCQEVFFKQNYPTPLVLKVGEINYSIIINCPWIDVFALPKRIMSGYPVYPCKFEVKFVDKSKSSFSWLRSNKLTDSNKKLVSWEEVGNTDVYLTSQKDIGCKLKLICTPRNKSMEGPPAETISDNLVENGPKFCPFENRHKFTKTNLEGNSFRVITYNILADLYADSDDARNLLFPYCEKHALTIEYRKPLFIKEIMGYNADIICLQEVDSKVYDVDFTTVFGRKGFEGHFAKKDTVSEGLVCLYSTSRFKKIESHIITYGEELKTKKNYCSHIWKIVHENSNLSKRICELGTCGQVVVLKSLDLAGEILVVGNTHLYFHPNADHIRLLQAGVFVAFLQQVVESIAKKNPAKHVSLLICGDYNSVAECGIYKLMTTKEVPDDFVDWKSKEDEAVKGLSLRQPFSLASACGTPKYTNYTVGFADCLDYIFYQVDRLKVEQVIPMPTEQELKQHSAIPSIVFPSDHIALVADLKWR</sequence>
<feature type="domain" description="2',5'-phosphodiesterase 12-like N-terminal" evidence="15">
    <location>
        <begin position="155"/>
        <end position="247"/>
    </location>
</feature>
<proteinExistence type="predicted"/>
<keyword evidence="6" id="KW-0479">Metal-binding</keyword>
<evidence type="ECO:0000256" key="3">
    <source>
        <dbReference type="ARBA" id="ARBA00022553"/>
    </source>
</evidence>
<keyword evidence="5" id="KW-0540">Nuclease</keyword>
<evidence type="ECO:0000256" key="13">
    <source>
        <dbReference type="ARBA" id="ARBA00083541"/>
    </source>
</evidence>
<dbReference type="InterPro" id="IPR036691">
    <property type="entry name" value="Endo/exonu/phosph_ase_sf"/>
</dbReference>
<evidence type="ECO:0000256" key="5">
    <source>
        <dbReference type="ARBA" id="ARBA00022722"/>
    </source>
</evidence>
<evidence type="ECO:0000256" key="1">
    <source>
        <dbReference type="ARBA" id="ARBA00001946"/>
    </source>
</evidence>
<dbReference type="SUPFAM" id="SSF56219">
    <property type="entry name" value="DNase I-like"/>
    <property type="match status" value="1"/>
</dbReference>
<dbReference type="GO" id="GO:0000288">
    <property type="term" value="P:nuclear-transcribed mRNA catabolic process, deadenylation-dependent decay"/>
    <property type="evidence" value="ECO:0007669"/>
    <property type="project" value="TreeGrafter"/>
</dbReference>
<dbReference type="EMBL" id="GEDC01017863">
    <property type="protein sequence ID" value="JAS19435.1"/>
    <property type="molecule type" value="Transcribed_RNA"/>
</dbReference>
<keyword evidence="4" id="KW-0507">mRNA processing</keyword>
<accession>A0A1B6D1I8</accession>
<dbReference type="PANTHER" id="PTHR12121:SF37">
    <property type="entry name" value="2',5'-PHOSPHODIESTERASE 12"/>
    <property type="match status" value="1"/>
</dbReference>
<dbReference type="GO" id="GO:0004535">
    <property type="term" value="F:poly(A)-specific ribonuclease activity"/>
    <property type="evidence" value="ECO:0007669"/>
    <property type="project" value="UniProtKB-ARBA"/>
</dbReference>
<keyword evidence="8" id="KW-0269">Exonuclease</keyword>
<keyword evidence="10" id="KW-0809">Transit peptide</keyword>
<keyword evidence="11" id="KW-0496">Mitochondrion</keyword>
<dbReference type="Pfam" id="PF21171">
    <property type="entry name" value="PDE12-like_N"/>
    <property type="match status" value="1"/>
</dbReference>
<dbReference type="PANTHER" id="PTHR12121">
    <property type="entry name" value="CARBON CATABOLITE REPRESSOR PROTEIN 4"/>
    <property type="match status" value="1"/>
</dbReference>
<feature type="domain" description="Endonuclease/exonuclease/phosphatase" evidence="14">
    <location>
        <begin position="313"/>
        <end position="584"/>
    </location>
</feature>
<comment type="cofactor">
    <cofactor evidence="1">
        <name>Mg(2+)</name>
        <dbReference type="ChEBI" id="CHEBI:18420"/>
    </cofactor>
</comment>
<dbReference type="Gene3D" id="3.60.10.10">
    <property type="entry name" value="Endonuclease/exonuclease/phosphatase"/>
    <property type="match status" value="1"/>
</dbReference>
<evidence type="ECO:0000256" key="2">
    <source>
        <dbReference type="ARBA" id="ARBA00004305"/>
    </source>
</evidence>
<evidence type="ECO:0000313" key="16">
    <source>
        <dbReference type="EMBL" id="JAS19435.1"/>
    </source>
</evidence>
<evidence type="ECO:0000256" key="6">
    <source>
        <dbReference type="ARBA" id="ARBA00022723"/>
    </source>
</evidence>
<keyword evidence="9" id="KW-0460">Magnesium</keyword>
<evidence type="ECO:0000256" key="9">
    <source>
        <dbReference type="ARBA" id="ARBA00022842"/>
    </source>
</evidence>
<dbReference type="GO" id="GO:0005759">
    <property type="term" value="C:mitochondrial matrix"/>
    <property type="evidence" value="ECO:0007669"/>
    <property type="project" value="UniProtKB-SubCell"/>
</dbReference>
<dbReference type="InterPro" id="IPR048821">
    <property type="entry name" value="PDE12-like_N"/>
</dbReference>
<reference evidence="16" key="1">
    <citation type="submission" date="2015-12" db="EMBL/GenBank/DDBJ databases">
        <title>De novo transcriptome assembly of four potential Pierce s Disease insect vectors from Arizona vineyards.</title>
        <authorList>
            <person name="Tassone E.E."/>
        </authorList>
    </citation>
    <scope>NUCLEOTIDE SEQUENCE</scope>
</reference>